<dbReference type="InterPro" id="IPR036291">
    <property type="entry name" value="NAD(P)-bd_dom_sf"/>
</dbReference>
<dbReference type="OrthoDB" id="256869at2"/>
<name>A0A4R5D9G6_9ACTN</name>
<dbReference type="InterPro" id="IPR000683">
    <property type="entry name" value="Gfo/Idh/MocA-like_OxRdtase_N"/>
</dbReference>
<reference evidence="2 3" key="1">
    <citation type="submission" date="2019-03" db="EMBL/GenBank/DDBJ databases">
        <title>Draft genome sequences of novel Actinobacteria.</title>
        <authorList>
            <person name="Sahin N."/>
            <person name="Ay H."/>
            <person name="Saygin H."/>
        </authorList>
    </citation>
    <scope>NUCLEOTIDE SEQUENCE [LARGE SCALE GENOMIC DNA]</scope>
    <source>
        <strain evidence="2 3">5K138</strain>
    </source>
</reference>
<proteinExistence type="predicted"/>
<dbReference type="Gene3D" id="3.40.50.720">
    <property type="entry name" value="NAD(P)-binding Rossmann-like Domain"/>
    <property type="match status" value="1"/>
</dbReference>
<dbReference type="AlphaFoldDB" id="A0A4R5D9G6"/>
<feature type="domain" description="Gfo/Idh/MocA-like oxidoreductase N-terminal" evidence="1">
    <location>
        <begin position="3"/>
        <end position="120"/>
    </location>
</feature>
<dbReference type="SUPFAM" id="SSF51735">
    <property type="entry name" value="NAD(P)-binding Rossmann-fold domains"/>
    <property type="match status" value="1"/>
</dbReference>
<dbReference type="Pfam" id="PF01408">
    <property type="entry name" value="GFO_IDH_MocA"/>
    <property type="match status" value="1"/>
</dbReference>
<dbReference type="RefSeq" id="WP_131896508.1">
    <property type="nucleotide sequence ID" value="NZ_SMKZ01000023.1"/>
</dbReference>
<dbReference type="PANTHER" id="PTHR43377:SF8">
    <property type="entry name" value="BLR3664 PROTEIN"/>
    <property type="match status" value="1"/>
</dbReference>
<dbReference type="PANTHER" id="PTHR43377">
    <property type="entry name" value="BILIVERDIN REDUCTASE A"/>
    <property type="match status" value="1"/>
</dbReference>
<accession>A0A4R5D9G6</accession>
<evidence type="ECO:0000313" key="3">
    <source>
        <dbReference type="Proteomes" id="UP000294739"/>
    </source>
</evidence>
<dbReference type="InterPro" id="IPR051450">
    <property type="entry name" value="Gfo/Idh/MocA_Oxidoreductases"/>
</dbReference>
<dbReference type="GO" id="GO:0000166">
    <property type="term" value="F:nucleotide binding"/>
    <property type="evidence" value="ECO:0007669"/>
    <property type="project" value="InterPro"/>
</dbReference>
<protein>
    <recommendedName>
        <fullName evidence="1">Gfo/Idh/MocA-like oxidoreductase N-terminal domain-containing protein</fullName>
    </recommendedName>
</protein>
<dbReference type="Proteomes" id="UP000294739">
    <property type="component" value="Unassembled WGS sequence"/>
</dbReference>
<evidence type="ECO:0000313" key="2">
    <source>
        <dbReference type="EMBL" id="TDE08560.1"/>
    </source>
</evidence>
<sequence length="284" mass="29257">MTRIGVVGTENSHVDHFVRFLNVEHRHGTARVVALAGGDSERNRVLAKTGGIETIVVSAADLGGLADAVIISSRDGRTHRVDAVPLLEAGIPVLVDKPLAASVADAEAILAAARRGGVPLVSASALRFVPETAALATAAERIGPLTAVHVTGPADPASPYAGLYFYGVHHVEAALQITGARTDASSPVHVQRTGAAVVATTRFGEVHVVLTFVPPSGPDVVPFHATVVGTRGVEAHPLTLGPDYNAPVLDRFLRAVETGTPPADDGALLAPIAVLDAITAELDR</sequence>
<dbReference type="InParanoid" id="A0A4R5D9G6"/>
<comment type="caution">
    <text evidence="2">The sequence shown here is derived from an EMBL/GenBank/DDBJ whole genome shotgun (WGS) entry which is preliminary data.</text>
</comment>
<dbReference type="EMBL" id="SMKZ01000023">
    <property type="protein sequence ID" value="TDE08560.1"/>
    <property type="molecule type" value="Genomic_DNA"/>
</dbReference>
<keyword evidence="3" id="KW-1185">Reference proteome</keyword>
<organism evidence="2 3">
    <name type="scientific">Jiangella asiatica</name>
    <dbReference type="NCBI Taxonomy" id="2530372"/>
    <lineage>
        <taxon>Bacteria</taxon>
        <taxon>Bacillati</taxon>
        <taxon>Actinomycetota</taxon>
        <taxon>Actinomycetes</taxon>
        <taxon>Jiangellales</taxon>
        <taxon>Jiangellaceae</taxon>
        <taxon>Jiangella</taxon>
    </lineage>
</organism>
<evidence type="ECO:0000259" key="1">
    <source>
        <dbReference type="Pfam" id="PF01408"/>
    </source>
</evidence>
<gene>
    <name evidence="2" type="ORF">E1269_16655</name>
</gene>